<feature type="domain" description="NAD-dependent epimerase/dehydratase" evidence="2">
    <location>
        <begin position="6"/>
        <end position="218"/>
    </location>
</feature>
<organism evidence="4 5">
    <name type="scientific">Spirosoma flavum</name>
    <dbReference type="NCBI Taxonomy" id="2048557"/>
    <lineage>
        <taxon>Bacteria</taxon>
        <taxon>Pseudomonadati</taxon>
        <taxon>Bacteroidota</taxon>
        <taxon>Cytophagia</taxon>
        <taxon>Cytophagales</taxon>
        <taxon>Cytophagaceae</taxon>
        <taxon>Spirosoma</taxon>
    </lineage>
</organism>
<dbReference type="Pfam" id="PF01370">
    <property type="entry name" value="Epimerase"/>
    <property type="match status" value="1"/>
</dbReference>
<evidence type="ECO:0000259" key="2">
    <source>
        <dbReference type="Pfam" id="PF01370"/>
    </source>
</evidence>
<evidence type="ECO:0000256" key="1">
    <source>
        <dbReference type="ARBA" id="ARBA00009353"/>
    </source>
</evidence>
<dbReference type="PANTHER" id="PTHR11092">
    <property type="entry name" value="SUGAR NUCLEOTIDE EPIMERASE RELATED"/>
    <property type="match status" value="1"/>
</dbReference>
<dbReference type="InterPro" id="IPR001509">
    <property type="entry name" value="Epimerase_deHydtase"/>
</dbReference>
<evidence type="ECO:0000313" key="5">
    <source>
        <dbReference type="Proteomes" id="UP001597512"/>
    </source>
</evidence>
<feature type="domain" description="DUF1731" evidence="3">
    <location>
        <begin position="254"/>
        <end position="300"/>
    </location>
</feature>
<dbReference type="EMBL" id="JBHUOM010000027">
    <property type="protein sequence ID" value="MFD2937413.1"/>
    <property type="molecule type" value="Genomic_DNA"/>
</dbReference>
<evidence type="ECO:0000259" key="3">
    <source>
        <dbReference type="Pfam" id="PF08338"/>
    </source>
</evidence>
<dbReference type="Gene3D" id="3.40.50.720">
    <property type="entry name" value="NAD(P)-binding Rossmann-like Domain"/>
    <property type="match status" value="1"/>
</dbReference>
<protein>
    <submittedName>
        <fullName evidence="4">TIGR01777 family oxidoreductase</fullName>
    </submittedName>
</protein>
<proteinExistence type="inferred from homology"/>
<dbReference type="Pfam" id="PF08338">
    <property type="entry name" value="DUF1731"/>
    <property type="match status" value="1"/>
</dbReference>
<sequence>MKTHHVLITGGNGLVGKPLTQALLQQGHRVSHLSRQPSHIDGVTTYGWDIPKGQIDEHCLEGVDTIIHLAGADIASEPWTPERKTELISSRIESIRLLYRLMRQQTHTVHSIISASGIVYYGNRGDDLLTEQSAPATDFLATCTSQWEAAVDEGKALNLRVVKFRTGVVLTKEGGALPALAQPVQSGYGAPIGTGHQWVSWIHLQDVVGLYLLAVTNFSLEGVFNQTAPEPVTNRQLVDAIARQFNKSLWMPSTPRFLLKMIMGERSTFVLSSINARPSALLQQLYTYHYPTINGALKSIYA</sequence>
<name>A0ABW6ASM0_9BACT</name>
<dbReference type="NCBIfam" id="TIGR01777">
    <property type="entry name" value="yfcH"/>
    <property type="match status" value="1"/>
</dbReference>
<comment type="similarity">
    <text evidence="1">Belongs to the NAD(P)-dependent epimerase/dehydratase family. SDR39U1 subfamily.</text>
</comment>
<dbReference type="InterPro" id="IPR036291">
    <property type="entry name" value="NAD(P)-bd_dom_sf"/>
</dbReference>
<accession>A0ABW6ASM0</accession>
<reference evidence="5" key="1">
    <citation type="journal article" date="2019" name="Int. J. Syst. Evol. Microbiol.">
        <title>The Global Catalogue of Microorganisms (GCM) 10K type strain sequencing project: providing services to taxonomists for standard genome sequencing and annotation.</title>
        <authorList>
            <consortium name="The Broad Institute Genomics Platform"/>
            <consortium name="The Broad Institute Genome Sequencing Center for Infectious Disease"/>
            <person name="Wu L."/>
            <person name="Ma J."/>
        </authorList>
    </citation>
    <scope>NUCLEOTIDE SEQUENCE [LARGE SCALE GENOMIC DNA]</scope>
    <source>
        <strain evidence="5">KCTC 52490</strain>
    </source>
</reference>
<evidence type="ECO:0000313" key="4">
    <source>
        <dbReference type="EMBL" id="MFD2937413.1"/>
    </source>
</evidence>
<keyword evidence="5" id="KW-1185">Reference proteome</keyword>
<dbReference type="InterPro" id="IPR010099">
    <property type="entry name" value="SDR39U1"/>
</dbReference>
<dbReference type="RefSeq" id="WP_381507430.1">
    <property type="nucleotide sequence ID" value="NZ_JBHUOM010000027.1"/>
</dbReference>
<comment type="caution">
    <text evidence="4">The sequence shown here is derived from an EMBL/GenBank/DDBJ whole genome shotgun (WGS) entry which is preliminary data.</text>
</comment>
<dbReference type="InterPro" id="IPR013549">
    <property type="entry name" value="DUF1731"/>
</dbReference>
<dbReference type="SUPFAM" id="SSF51735">
    <property type="entry name" value="NAD(P)-binding Rossmann-fold domains"/>
    <property type="match status" value="1"/>
</dbReference>
<gene>
    <name evidence="4" type="ORF">ACFS25_26810</name>
</gene>
<dbReference type="PANTHER" id="PTHR11092:SF0">
    <property type="entry name" value="EPIMERASE FAMILY PROTEIN SDR39U1"/>
    <property type="match status" value="1"/>
</dbReference>
<dbReference type="Proteomes" id="UP001597512">
    <property type="component" value="Unassembled WGS sequence"/>
</dbReference>